<evidence type="ECO:0000256" key="1">
    <source>
        <dbReference type="ARBA" id="ARBA00001936"/>
    </source>
</evidence>
<dbReference type="Proteomes" id="UP000013834">
    <property type="component" value="Unassembled WGS sequence"/>
</dbReference>
<dbReference type="PANTHER" id="PTHR43585">
    <property type="entry name" value="FUMIPYRROLE BIOSYNTHESIS PROTEIN C"/>
    <property type="match status" value="1"/>
</dbReference>
<dbReference type="InterPro" id="IPR011761">
    <property type="entry name" value="ATP-grasp"/>
</dbReference>
<keyword evidence="6" id="KW-0464">Manganese</keyword>
<dbReference type="PROSITE" id="PS50975">
    <property type="entry name" value="ATP_GRASP"/>
    <property type="match status" value="1"/>
</dbReference>
<organism evidence="9 10">
    <name type="scientific">Enterococcus faecium EnGen0180</name>
    <dbReference type="NCBI Taxonomy" id="1157475"/>
    <lineage>
        <taxon>Bacteria</taxon>
        <taxon>Bacillati</taxon>
        <taxon>Bacillota</taxon>
        <taxon>Bacilli</taxon>
        <taxon>Lactobacillales</taxon>
        <taxon>Enterococcaceae</taxon>
        <taxon>Enterococcus</taxon>
    </lineage>
</organism>
<dbReference type="SUPFAM" id="SSF56059">
    <property type="entry name" value="Glutathione synthetase ATP-binding domain-like"/>
    <property type="match status" value="1"/>
</dbReference>
<evidence type="ECO:0000259" key="8">
    <source>
        <dbReference type="PROSITE" id="PS50975"/>
    </source>
</evidence>
<dbReference type="Gene3D" id="3.40.50.20">
    <property type="match status" value="1"/>
</dbReference>
<evidence type="ECO:0000313" key="10">
    <source>
        <dbReference type="Proteomes" id="UP000013834"/>
    </source>
</evidence>
<comment type="cofactor">
    <cofactor evidence="1">
        <name>Mn(2+)</name>
        <dbReference type="ChEBI" id="CHEBI:29035"/>
    </cofactor>
</comment>
<reference evidence="9 10" key="1">
    <citation type="submission" date="2013-02" db="EMBL/GenBank/DDBJ databases">
        <title>The Genome Sequence of Enterococcus faecium VRE_84.</title>
        <authorList>
            <consortium name="The Broad Institute Genome Sequencing Platform"/>
            <consortium name="The Broad Institute Genome Sequencing Center for Infectious Disease"/>
            <person name="Earl A.M."/>
            <person name="Gilmore M.S."/>
            <person name="Lebreton F."/>
            <person name="Hammerum A.M."/>
            <person name="Jensen L.B."/>
            <person name="Guardabassi L."/>
            <person name="Walker B."/>
            <person name="Young S.K."/>
            <person name="Zeng Q."/>
            <person name="Gargeya S."/>
            <person name="Fitzgerald M."/>
            <person name="Haas B."/>
            <person name="Abouelleil A."/>
            <person name="Alvarado L."/>
            <person name="Arachchi H.M."/>
            <person name="Berlin A.M."/>
            <person name="Chapman S.B."/>
            <person name="Dewar J."/>
            <person name="Goldberg J."/>
            <person name="Griggs A."/>
            <person name="Gujja S."/>
            <person name="Hansen M."/>
            <person name="Howarth C."/>
            <person name="Imamovic A."/>
            <person name="Larimer J."/>
            <person name="McCowan C."/>
            <person name="Murphy C."/>
            <person name="Neiman D."/>
            <person name="Pearson M."/>
            <person name="Priest M."/>
            <person name="Roberts A."/>
            <person name="Saif S."/>
            <person name="Shea T."/>
            <person name="Sisk P."/>
            <person name="Sykes S."/>
            <person name="Wortman J."/>
            <person name="Nusbaum C."/>
            <person name="Birren B."/>
        </authorList>
    </citation>
    <scope>NUCLEOTIDE SEQUENCE [LARGE SCALE GENOMIC DNA]</scope>
    <source>
        <strain evidence="9 10">VRE 84</strain>
    </source>
</reference>
<evidence type="ECO:0000256" key="5">
    <source>
        <dbReference type="ARBA" id="ARBA00022840"/>
    </source>
</evidence>
<dbReference type="InterPro" id="IPR016185">
    <property type="entry name" value="PreATP-grasp_dom_sf"/>
</dbReference>
<keyword evidence="3" id="KW-0436">Ligase</keyword>
<sequence>MNKKILILGASILQVPLIKEAKSMGLVVGIADINPNSVGIQYGDYFYQVDIFDEKEVYKIAKKFNPDGICTIGTDYPMRSVAFCCEKLGLSSINYDTALNATDKYRMIEKFKEFGLPIPWYIVMSSLDKHSFSLENINYPCIIKPIDSSGSRGVILVNDKKDLQKSIDYALLNSKSQKIIIEEFLIGEELSVEIFCSNGEPQVIQITDKKTTGAPHFVELEHNEPADLDTKDESEVVNLAKSAVLSCGIDQGAAHVEIMLTKDGPKLIELGARLGGDFITTDLVPLSTGVNLVKNVLLHSLGEKTNLKKIYSKYSCVKFPVLPAGTIVKNINSHKYTDEIRYLKDFGFEVTEYSSSSDRPLAIISSSDSKKKLNEQLKNIEKKIILEMGI</sequence>
<comment type="cofactor">
    <cofactor evidence="2">
        <name>Mg(2+)</name>
        <dbReference type="ChEBI" id="CHEBI:18420"/>
    </cofactor>
</comment>
<evidence type="ECO:0000313" key="9">
    <source>
        <dbReference type="EMBL" id="EOG23458.1"/>
    </source>
</evidence>
<feature type="domain" description="ATP-grasp" evidence="8">
    <location>
        <begin position="108"/>
        <end position="301"/>
    </location>
</feature>
<evidence type="ECO:0000256" key="2">
    <source>
        <dbReference type="ARBA" id="ARBA00001946"/>
    </source>
</evidence>
<dbReference type="AlphaFoldDB" id="A0A829EXH2"/>
<dbReference type="EMBL" id="AIVF01000041">
    <property type="protein sequence ID" value="EOG23458.1"/>
    <property type="molecule type" value="Genomic_DNA"/>
</dbReference>
<proteinExistence type="predicted"/>
<evidence type="ECO:0000256" key="3">
    <source>
        <dbReference type="ARBA" id="ARBA00022598"/>
    </source>
</evidence>
<dbReference type="GO" id="GO:0016874">
    <property type="term" value="F:ligase activity"/>
    <property type="evidence" value="ECO:0007669"/>
    <property type="project" value="UniProtKB-KW"/>
</dbReference>
<evidence type="ECO:0000256" key="4">
    <source>
        <dbReference type="ARBA" id="ARBA00022741"/>
    </source>
</evidence>
<accession>A0A829EXH2</accession>
<dbReference type="Pfam" id="PF13535">
    <property type="entry name" value="ATP-grasp_4"/>
    <property type="match status" value="1"/>
</dbReference>
<dbReference type="GO" id="GO:0005524">
    <property type="term" value="F:ATP binding"/>
    <property type="evidence" value="ECO:0007669"/>
    <property type="project" value="UniProtKB-UniRule"/>
</dbReference>
<evidence type="ECO:0000256" key="7">
    <source>
        <dbReference type="PROSITE-ProRule" id="PRU00409"/>
    </source>
</evidence>
<dbReference type="GO" id="GO:0046872">
    <property type="term" value="F:metal ion binding"/>
    <property type="evidence" value="ECO:0007669"/>
    <property type="project" value="InterPro"/>
</dbReference>
<dbReference type="SMART" id="SM01209">
    <property type="entry name" value="GARS_A"/>
    <property type="match status" value="1"/>
</dbReference>
<keyword evidence="5 7" id="KW-0067">ATP-binding</keyword>
<dbReference type="Gene3D" id="3.30.1490.20">
    <property type="entry name" value="ATP-grasp fold, A domain"/>
    <property type="match status" value="1"/>
</dbReference>
<dbReference type="RefSeq" id="WP_010729047.1">
    <property type="nucleotide sequence ID" value="NZ_KB948134.1"/>
</dbReference>
<gene>
    <name evidence="9" type="ORF">SMG_02323</name>
</gene>
<dbReference type="InterPro" id="IPR052032">
    <property type="entry name" value="ATP-dep_AA_Ligase"/>
</dbReference>
<evidence type="ECO:0000256" key="6">
    <source>
        <dbReference type="ARBA" id="ARBA00023211"/>
    </source>
</evidence>
<comment type="caution">
    <text evidence="9">The sequence shown here is derived from an EMBL/GenBank/DDBJ whole genome shotgun (WGS) entry which is preliminary data.</text>
</comment>
<dbReference type="Gene3D" id="3.30.470.20">
    <property type="entry name" value="ATP-grasp fold, B domain"/>
    <property type="match status" value="1"/>
</dbReference>
<keyword evidence="4 7" id="KW-0547">Nucleotide-binding</keyword>
<dbReference type="PANTHER" id="PTHR43585:SF2">
    <property type="entry name" value="ATP-GRASP ENZYME FSQD"/>
    <property type="match status" value="1"/>
</dbReference>
<protein>
    <recommendedName>
        <fullName evidence="8">ATP-grasp domain-containing protein</fullName>
    </recommendedName>
</protein>
<dbReference type="InterPro" id="IPR013815">
    <property type="entry name" value="ATP_grasp_subdomain_1"/>
</dbReference>
<name>A0A829EXH2_ENTFC</name>
<dbReference type="SUPFAM" id="SSF52440">
    <property type="entry name" value="PreATP-grasp domain"/>
    <property type="match status" value="1"/>
</dbReference>